<accession>A0A0J7N9G0</accession>
<organism evidence="2 3">
    <name type="scientific">Lasius niger</name>
    <name type="common">Black garden ant</name>
    <dbReference type="NCBI Taxonomy" id="67767"/>
    <lineage>
        <taxon>Eukaryota</taxon>
        <taxon>Metazoa</taxon>
        <taxon>Ecdysozoa</taxon>
        <taxon>Arthropoda</taxon>
        <taxon>Hexapoda</taxon>
        <taxon>Insecta</taxon>
        <taxon>Pterygota</taxon>
        <taxon>Neoptera</taxon>
        <taxon>Endopterygota</taxon>
        <taxon>Hymenoptera</taxon>
        <taxon>Apocrita</taxon>
        <taxon>Aculeata</taxon>
        <taxon>Formicoidea</taxon>
        <taxon>Formicidae</taxon>
        <taxon>Formicinae</taxon>
        <taxon>Lasius</taxon>
        <taxon>Lasius</taxon>
    </lineage>
</organism>
<gene>
    <name evidence="2" type="ORF">RF55_11072</name>
</gene>
<feature type="compositionally biased region" description="Polar residues" evidence="1">
    <location>
        <begin position="22"/>
        <end position="35"/>
    </location>
</feature>
<sequence length="159" mass="16267">MARRKTRPTPLHLIAAKRRRTGAQSPSPSGTSQPATEKVTASGASRLTTGARTPALAASPPAPVARTPALAASPPAPVARTPAQAASPPAPVARTPALAVSPPAPAAVTPASGAPRRHHPETAFLSVTLGRLRGRPTDRQPRTSGSVPSRLQYCGKCHR</sequence>
<feature type="region of interest" description="Disordered" evidence="1">
    <location>
        <begin position="1"/>
        <end position="159"/>
    </location>
</feature>
<reference evidence="2 3" key="1">
    <citation type="submission" date="2015-04" db="EMBL/GenBank/DDBJ databases">
        <title>Lasius niger genome sequencing.</title>
        <authorList>
            <person name="Konorov E.A."/>
            <person name="Nikitin M.A."/>
            <person name="Kirill M.V."/>
            <person name="Chang P."/>
        </authorList>
    </citation>
    <scope>NUCLEOTIDE SEQUENCE [LARGE SCALE GENOMIC DNA]</scope>
    <source>
        <tissue evidence="2">Whole</tissue>
    </source>
</reference>
<dbReference type="AlphaFoldDB" id="A0A0J7N9G0"/>
<dbReference type="PaxDb" id="67767-A0A0J7N9G0"/>
<evidence type="ECO:0000313" key="2">
    <source>
        <dbReference type="EMBL" id="KMQ89310.1"/>
    </source>
</evidence>
<evidence type="ECO:0000256" key="1">
    <source>
        <dbReference type="SAM" id="MobiDB-lite"/>
    </source>
</evidence>
<dbReference type="EMBL" id="LBMM01007915">
    <property type="protein sequence ID" value="KMQ89310.1"/>
    <property type="molecule type" value="Genomic_DNA"/>
</dbReference>
<protein>
    <submittedName>
        <fullName evidence="2">Surface layer protein</fullName>
    </submittedName>
</protein>
<feature type="compositionally biased region" description="Low complexity" evidence="1">
    <location>
        <begin position="51"/>
        <end position="114"/>
    </location>
</feature>
<name>A0A0J7N9G0_LASNI</name>
<evidence type="ECO:0000313" key="3">
    <source>
        <dbReference type="Proteomes" id="UP000036403"/>
    </source>
</evidence>
<dbReference type="Proteomes" id="UP000036403">
    <property type="component" value="Unassembled WGS sequence"/>
</dbReference>
<keyword evidence="3" id="KW-1185">Reference proteome</keyword>
<comment type="caution">
    <text evidence="2">The sequence shown here is derived from an EMBL/GenBank/DDBJ whole genome shotgun (WGS) entry which is preliminary data.</text>
</comment>
<proteinExistence type="predicted"/>